<protein>
    <submittedName>
        <fullName evidence="2">Uncharacterized protein</fullName>
    </submittedName>
</protein>
<keyword evidence="3" id="KW-1185">Reference proteome</keyword>
<dbReference type="AlphaFoldDB" id="A0A9Q1FJH9"/>
<evidence type="ECO:0000313" key="3">
    <source>
        <dbReference type="Proteomes" id="UP001152622"/>
    </source>
</evidence>
<proteinExistence type="predicted"/>
<organism evidence="2 3">
    <name type="scientific">Synaphobranchus kaupii</name>
    <name type="common">Kaup's arrowtooth eel</name>
    <dbReference type="NCBI Taxonomy" id="118154"/>
    <lineage>
        <taxon>Eukaryota</taxon>
        <taxon>Metazoa</taxon>
        <taxon>Chordata</taxon>
        <taxon>Craniata</taxon>
        <taxon>Vertebrata</taxon>
        <taxon>Euteleostomi</taxon>
        <taxon>Actinopterygii</taxon>
        <taxon>Neopterygii</taxon>
        <taxon>Teleostei</taxon>
        <taxon>Anguilliformes</taxon>
        <taxon>Synaphobranchidae</taxon>
        <taxon>Synaphobranchus</taxon>
    </lineage>
</organism>
<gene>
    <name evidence="2" type="ORF">SKAU_G00165380</name>
</gene>
<reference evidence="2" key="1">
    <citation type="journal article" date="2023" name="Science">
        <title>Genome structures resolve the early diversification of teleost fishes.</title>
        <authorList>
            <person name="Parey E."/>
            <person name="Louis A."/>
            <person name="Montfort J."/>
            <person name="Bouchez O."/>
            <person name="Roques C."/>
            <person name="Iampietro C."/>
            <person name="Lluch J."/>
            <person name="Castinel A."/>
            <person name="Donnadieu C."/>
            <person name="Desvignes T."/>
            <person name="Floi Bucao C."/>
            <person name="Jouanno E."/>
            <person name="Wen M."/>
            <person name="Mejri S."/>
            <person name="Dirks R."/>
            <person name="Jansen H."/>
            <person name="Henkel C."/>
            <person name="Chen W.J."/>
            <person name="Zahm M."/>
            <person name="Cabau C."/>
            <person name="Klopp C."/>
            <person name="Thompson A.W."/>
            <person name="Robinson-Rechavi M."/>
            <person name="Braasch I."/>
            <person name="Lecointre G."/>
            <person name="Bobe J."/>
            <person name="Postlethwait J.H."/>
            <person name="Berthelot C."/>
            <person name="Roest Crollius H."/>
            <person name="Guiguen Y."/>
        </authorList>
    </citation>
    <scope>NUCLEOTIDE SEQUENCE</scope>
    <source>
        <strain evidence="2">WJC10195</strain>
    </source>
</reference>
<dbReference type="EMBL" id="JAINUF010000005">
    <property type="protein sequence ID" value="KAJ8360013.1"/>
    <property type="molecule type" value="Genomic_DNA"/>
</dbReference>
<sequence length="66" mass="7143">MLIGSRFASDDQTERSAPGCGAGDGVHRGPNVIRDDALSLERGRLVMRFRRSVPVQNSGNKCDISL</sequence>
<comment type="caution">
    <text evidence="2">The sequence shown here is derived from an EMBL/GenBank/DDBJ whole genome shotgun (WGS) entry which is preliminary data.</text>
</comment>
<feature type="region of interest" description="Disordered" evidence="1">
    <location>
        <begin position="1"/>
        <end position="28"/>
    </location>
</feature>
<evidence type="ECO:0000256" key="1">
    <source>
        <dbReference type="SAM" id="MobiDB-lite"/>
    </source>
</evidence>
<name>A0A9Q1FJH9_SYNKA</name>
<evidence type="ECO:0000313" key="2">
    <source>
        <dbReference type="EMBL" id="KAJ8360013.1"/>
    </source>
</evidence>
<dbReference type="Proteomes" id="UP001152622">
    <property type="component" value="Chromosome 5"/>
</dbReference>
<accession>A0A9Q1FJH9</accession>